<evidence type="ECO:0000313" key="4">
    <source>
        <dbReference type="EMBL" id="CKS16864.1"/>
    </source>
</evidence>
<evidence type="ECO:0000313" key="12">
    <source>
        <dbReference type="Proteomes" id="UP000044938"/>
    </source>
</evidence>
<organism evidence="8 15">
    <name type="scientific">Mycobacterium tuberculosis</name>
    <dbReference type="NCBI Taxonomy" id="1773"/>
    <lineage>
        <taxon>Bacteria</taxon>
        <taxon>Bacillati</taxon>
        <taxon>Actinomycetota</taxon>
        <taxon>Actinomycetes</taxon>
        <taxon>Mycobacteriales</taxon>
        <taxon>Mycobacteriaceae</taxon>
        <taxon>Mycobacterium</taxon>
        <taxon>Mycobacterium tuberculosis complex</taxon>
    </lineage>
</organism>
<dbReference type="Proteomes" id="UP000048289">
    <property type="component" value="Unassembled WGS sequence"/>
</dbReference>
<proteinExistence type="predicted"/>
<dbReference type="EMBL" id="CFOE01000201">
    <property type="protein sequence ID" value="CFE39426.1"/>
    <property type="molecule type" value="Genomic_DNA"/>
</dbReference>
<dbReference type="EMBL" id="CQQC01000309">
    <property type="protein sequence ID" value="CNU80553.1"/>
    <property type="molecule type" value="Genomic_DNA"/>
</dbReference>
<evidence type="ECO:0000313" key="10">
    <source>
        <dbReference type="Proteomes" id="UP000038802"/>
    </source>
</evidence>
<dbReference type="Proteomes" id="UP000050164">
    <property type="component" value="Unassembled WGS sequence"/>
</dbReference>
<name>A0A0T7PE76_MYCTX</name>
<dbReference type="EMBL" id="QTBD01000148">
    <property type="protein sequence ID" value="REQ52035.1"/>
    <property type="molecule type" value="Genomic_DNA"/>
</dbReference>
<gene>
    <name evidence="9" type="ORF">DSJ38_11100</name>
    <name evidence="2" type="ORF">ERS007657_01103</name>
    <name evidence="5" type="ORF">ERS007661_01199</name>
    <name evidence="1" type="ORF">ERS007681_01806</name>
    <name evidence="6" type="ORF">ERS007703_03999</name>
    <name evidence="7" type="ORF">ERS007720_03699</name>
    <name evidence="8" type="ORF">ERS007741_03858</name>
    <name evidence="3" type="ORF">ERS027659_02402</name>
    <name evidence="4" type="ORF">ERS027661_02686</name>
</gene>
<dbReference type="EMBL" id="CNFU01000601">
    <property type="protein sequence ID" value="CKS16864.1"/>
    <property type="molecule type" value="Genomic_DNA"/>
</dbReference>
<evidence type="ECO:0000313" key="13">
    <source>
        <dbReference type="Proteomes" id="UP000046680"/>
    </source>
</evidence>
<protein>
    <submittedName>
        <fullName evidence="8">Uncharacterized protein</fullName>
    </submittedName>
</protein>
<reference evidence="9 18" key="3">
    <citation type="journal article" date="2017" name="N. Engl. J. Med.">
        <title>Transmission of Extensively Drug-Resistant Tuberculosis in South Africa.</title>
        <authorList>
            <person name="Shah N.S."/>
            <person name="Auld S.C."/>
            <person name="Brust J.C."/>
            <person name="Mathema B."/>
            <person name="Ismail N."/>
            <person name="Moodley P."/>
            <person name="Mlisana K."/>
            <person name="Allana S."/>
            <person name="Campbell A."/>
            <person name="Mthiyane T."/>
            <person name="Morris N."/>
            <person name="Mpangase P."/>
            <person name="van der Meulen H."/>
            <person name="Omar S.V."/>
            <person name="Brown T.S."/>
            <person name="Narechania A."/>
            <person name="Shaskina E."/>
            <person name="Kapwata T."/>
            <person name="Kreiswirth B."/>
            <person name="Gandhi N.R."/>
        </authorList>
    </citation>
    <scope>NUCLEOTIDE SEQUENCE [LARGE SCALE GENOMIC DNA]</scope>
    <source>
        <strain evidence="9 18">32301_S10</strain>
    </source>
</reference>
<evidence type="ECO:0000313" key="14">
    <source>
        <dbReference type="Proteomes" id="UP000048289"/>
    </source>
</evidence>
<reference evidence="9" key="4">
    <citation type="submission" date="2018-07" db="EMBL/GenBank/DDBJ databases">
        <authorList>
            <person name="Shah S."/>
            <person name="Brown T."/>
            <person name="Auld S."/>
            <person name="Bratton K."/>
            <person name="Narechania A."/>
            <person name="Mathema B."/>
            <person name="Gandhi N."/>
        </authorList>
    </citation>
    <scope>NUCLEOTIDE SEQUENCE</scope>
    <source>
        <strain evidence="9">32301_S10</strain>
    </source>
</reference>
<dbReference type="Proteomes" id="UP000256381">
    <property type="component" value="Unassembled WGS sequence"/>
</dbReference>
<dbReference type="Proteomes" id="UP000039217">
    <property type="component" value="Unassembled WGS sequence"/>
</dbReference>
<evidence type="ECO:0000313" key="3">
    <source>
        <dbReference type="EMBL" id="CKR93118.1"/>
    </source>
</evidence>
<dbReference type="Proteomes" id="UP000044938">
    <property type="component" value="Unassembled WGS sequence"/>
</dbReference>
<dbReference type="EMBL" id="CSAE01000626">
    <property type="protein sequence ID" value="COW65827.1"/>
    <property type="molecule type" value="Genomic_DNA"/>
</dbReference>
<evidence type="ECO:0000313" key="15">
    <source>
        <dbReference type="Proteomes" id="UP000048600"/>
    </source>
</evidence>
<dbReference type="Proteomes" id="UP000049023">
    <property type="component" value="Unassembled WGS sequence"/>
</dbReference>
<evidence type="ECO:0000313" key="11">
    <source>
        <dbReference type="Proteomes" id="UP000039217"/>
    </source>
</evidence>
<dbReference type="EMBL" id="CGCX01000308">
    <property type="protein sequence ID" value="CFR72449.1"/>
    <property type="molecule type" value="Genomic_DNA"/>
</dbReference>
<reference evidence="6" key="1">
    <citation type="submission" date="2015-03" db="EMBL/GenBank/DDBJ databases">
        <authorList>
            <person name="Murphy D."/>
        </authorList>
    </citation>
    <scope>NUCLEOTIDE SEQUENCE [LARGE SCALE GENOMIC DNA]</scope>
    <source>
        <strain evidence="6">K00500041</strain>
    </source>
</reference>
<evidence type="ECO:0000313" key="2">
    <source>
        <dbReference type="EMBL" id="CFR72449.1"/>
    </source>
</evidence>
<evidence type="ECO:0000313" key="18">
    <source>
        <dbReference type="Proteomes" id="UP000256381"/>
    </source>
</evidence>
<evidence type="ECO:0000313" key="7">
    <source>
        <dbReference type="EMBL" id="COW99273.1"/>
    </source>
</evidence>
<dbReference type="Proteomes" id="UP000048600">
    <property type="component" value="Unassembled WGS sequence"/>
</dbReference>
<dbReference type="EMBL" id="CNFT01000565">
    <property type="protein sequence ID" value="CKR93118.1"/>
    <property type="molecule type" value="Genomic_DNA"/>
</dbReference>
<reference evidence="10 11" key="2">
    <citation type="submission" date="2015-03" db="EMBL/GenBank/DDBJ databases">
        <authorList>
            <consortium name="Pathogen Informatics"/>
        </authorList>
    </citation>
    <scope>NUCLEOTIDE SEQUENCE [LARGE SCALE GENOMIC DNA]</scope>
    <source>
        <strain evidence="3 17">Bir 185</strain>
        <strain evidence="4 16">Bir 187</strain>
        <strain evidence="2 13">C09601061</strain>
        <strain evidence="5 11">D00501624</strain>
        <strain evidence="1 14">G09901357</strain>
        <strain evidence="10">K00500041</strain>
        <strain evidence="7 12">M09401471</strain>
        <strain evidence="8 15">P00601463</strain>
    </source>
</reference>
<evidence type="ECO:0000313" key="1">
    <source>
        <dbReference type="EMBL" id="CFE39426.1"/>
    </source>
</evidence>
<dbReference type="Proteomes" id="UP000038802">
    <property type="component" value="Unassembled WGS sequence"/>
</dbReference>
<evidence type="ECO:0000313" key="8">
    <source>
        <dbReference type="EMBL" id="COX12872.1"/>
    </source>
</evidence>
<evidence type="ECO:0000313" key="16">
    <source>
        <dbReference type="Proteomes" id="UP000049023"/>
    </source>
</evidence>
<evidence type="ECO:0000313" key="17">
    <source>
        <dbReference type="Proteomes" id="UP000050164"/>
    </source>
</evidence>
<evidence type="ECO:0000313" key="9">
    <source>
        <dbReference type="EMBL" id="REQ52035.1"/>
    </source>
</evidence>
<accession>A0A0T7PE76</accession>
<evidence type="ECO:0000313" key="5">
    <source>
        <dbReference type="EMBL" id="CNU80553.1"/>
    </source>
</evidence>
<dbReference type="AlphaFoldDB" id="A0A0T7PE76"/>
<dbReference type="EMBL" id="CSAJ01000634">
    <property type="protein sequence ID" value="COW99273.1"/>
    <property type="molecule type" value="Genomic_DNA"/>
</dbReference>
<sequence>MSQCLRCGTGDFGDQAPTLLQAGHRSSSPGSPVHIAGKAYLLTDVSGLPDWTGTLDCYQVRGPRVGLAP</sequence>
<dbReference type="EMBL" id="CHKL01000653">
    <property type="protein sequence ID" value="COX12872.1"/>
    <property type="molecule type" value="Genomic_DNA"/>
</dbReference>
<evidence type="ECO:0000313" key="6">
    <source>
        <dbReference type="EMBL" id="COW65827.1"/>
    </source>
</evidence>
<dbReference type="Proteomes" id="UP000046680">
    <property type="component" value="Unassembled WGS sequence"/>
</dbReference>